<gene>
    <name evidence="1" type="ORF">ACOLOM_LOCUS14148</name>
</gene>
<comment type="caution">
    <text evidence="1">The sequence shown here is derived from an EMBL/GenBank/DDBJ whole genome shotgun (WGS) entry which is preliminary data.</text>
</comment>
<sequence>TSYRPNIPIEYIWIDWLRRCPIYCSSRPTSSFVFFSFRIHSEDLPRPQRPMSGSP</sequence>
<dbReference type="EMBL" id="CAJVPT010068884">
    <property type="protein sequence ID" value="CAG8777180.1"/>
    <property type="molecule type" value="Genomic_DNA"/>
</dbReference>
<feature type="non-terminal residue" evidence="1">
    <location>
        <position position="55"/>
    </location>
</feature>
<feature type="non-terminal residue" evidence="1">
    <location>
        <position position="1"/>
    </location>
</feature>
<name>A0ACA9R4W2_9GLOM</name>
<evidence type="ECO:0000313" key="2">
    <source>
        <dbReference type="Proteomes" id="UP000789525"/>
    </source>
</evidence>
<proteinExistence type="predicted"/>
<organism evidence="1 2">
    <name type="scientific">Acaulospora colombiana</name>
    <dbReference type="NCBI Taxonomy" id="27376"/>
    <lineage>
        <taxon>Eukaryota</taxon>
        <taxon>Fungi</taxon>
        <taxon>Fungi incertae sedis</taxon>
        <taxon>Mucoromycota</taxon>
        <taxon>Glomeromycotina</taxon>
        <taxon>Glomeromycetes</taxon>
        <taxon>Diversisporales</taxon>
        <taxon>Acaulosporaceae</taxon>
        <taxon>Acaulospora</taxon>
    </lineage>
</organism>
<protein>
    <submittedName>
        <fullName evidence="1">15801_t:CDS:1</fullName>
    </submittedName>
</protein>
<accession>A0ACA9R4W2</accession>
<dbReference type="Proteomes" id="UP000789525">
    <property type="component" value="Unassembled WGS sequence"/>
</dbReference>
<evidence type="ECO:0000313" key="1">
    <source>
        <dbReference type="EMBL" id="CAG8777180.1"/>
    </source>
</evidence>
<keyword evidence="2" id="KW-1185">Reference proteome</keyword>
<reference evidence="1" key="1">
    <citation type="submission" date="2021-06" db="EMBL/GenBank/DDBJ databases">
        <authorList>
            <person name="Kallberg Y."/>
            <person name="Tangrot J."/>
            <person name="Rosling A."/>
        </authorList>
    </citation>
    <scope>NUCLEOTIDE SEQUENCE</scope>
    <source>
        <strain evidence="1">CL356</strain>
    </source>
</reference>